<dbReference type="Proteomes" id="UP001266305">
    <property type="component" value="Unassembled WGS sequence"/>
</dbReference>
<feature type="non-terminal residue" evidence="1">
    <location>
        <position position="1"/>
    </location>
</feature>
<organism evidence="1 2">
    <name type="scientific">Saguinus oedipus</name>
    <name type="common">Cotton-top tamarin</name>
    <name type="synonym">Oedipomidas oedipus</name>
    <dbReference type="NCBI Taxonomy" id="9490"/>
    <lineage>
        <taxon>Eukaryota</taxon>
        <taxon>Metazoa</taxon>
        <taxon>Chordata</taxon>
        <taxon>Craniata</taxon>
        <taxon>Vertebrata</taxon>
        <taxon>Euteleostomi</taxon>
        <taxon>Mammalia</taxon>
        <taxon>Eutheria</taxon>
        <taxon>Euarchontoglires</taxon>
        <taxon>Primates</taxon>
        <taxon>Haplorrhini</taxon>
        <taxon>Platyrrhini</taxon>
        <taxon>Cebidae</taxon>
        <taxon>Callitrichinae</taxon>
        <taxon>Saguinus</taxon>
    </lineage>
</organism>
<name>A0ABQ9VM02_SAGOE</name>
<feature type="non-terminal residue" evidence="1">
    <location>
        <position position="69"/>
    </location>
</feature>
<proteinExistence type="predicted"/>
<comment type="caution">
    <text evidence="1">The sequence shown here is derived from an EMBL/GenBank/DDBJ whole genome shotgun (WGS) entry which is preliminary data.</text>
</comment>
<evidence type="ECO:0000313" key="1">
    <source>
        <dbReference type="EMBL" id="KAK2110262.1"/>
    </source>
</evidence>
<reference evidence="1 2" key="1">
    <citation type="submission" date="2023-05" db="EMBL/GenBank/DDBJ databases">
        <title>B98-5 Cell Line De Novo Hybrid Assembly: An Optical Mapping Approach.</title>
        <authorList>
            <person name="Kananen K."/>
            <person name="Auerbach J.A."/>
            <person name="Kautto E."/>
            <person name="Blachly J.S."/>
        </authorList>
    </citation>
    <scope>NUCLEOTIDE SEQUENCE [LARGE SCALE GENOMIC DNA]</scope>
    <source>
        <strain evidence="1">B95-8</strain>
        <tissue evidence="1">Cell line</tissue>
    </source>
</reference>
<sequence length="69" mass="7281">WWNEVTCLTILQGCPAASTGMRPDALLRSPGMHLLEAAPASDGGRGAIRPSVSARRSCSALICRWPFGG</sequence>
<accession>A0ABQ9VM02</accession>
<gene>
    <name evidence="1" type="ORF">P7K49_010008</name>
</gene>
<protein>
    <submittedName>
        <fullName evidence="1">Uncharacterized protein</fullName>
    </submittedName>
</protein>
<evidence type="ECO:0000313" key="2">
    <source>
        <dbReference type="Proteomes" id="UP001266305"/>
    </source>
</evidence>
<dbReference type="EMBL" id="JASSZA010000005">
    <property type="protein sequence ID" value="KAK2110262.1"/>
    <property type="molecule type" value="Genomic_DNA"/>
</dbReference>
<keyword evidence="2" id="KW-1185">Reference proteome</keyword>